<feature type="region of interest" description="Disordered" evidence="1">
    <location>
        <begin position="78"/>
        <end position="99"/>
    </location>
</feature>
<sequence>MTGSFQDFPQGRRPPHPQQEPEITFNLPTAGGHCGIMVPMQRVFHLLRLLLLPWVVSSSPSHAEIEVTFLPATKPEKVITPKATPPKVAPTEKPAPAPKPEEIDGVAAYYLGRYGKPLKSGSFDELKEGMTLREIVTLFGPGSQEPWTGLKRIGWWCRNGKGLYVEPPFKWDAKAEYYVVQSGVDQRHDEVALLAKSLIASIKVTGSKAEIALTHDTYEAKAHEVRTYEAGQTFQKTEPLPQLDLRISKIEGDAVHCRYSYQAEPKGLLRYSETGTLILREGKSK</sequence>
<evidence type="ECO:0000313" key="2">
    <source>
        <dbReference type="EMBL" id="MCW1885456.1"/>
    </source>
</evidence>
<proteinExistence type="predicted"/>
<evidence type="ECO:0000313" key="3">
    <source>
        <dbReference type="Proteomes" id="UP001207930"/>
    </source>
</evidence>
<name>A0ABT3FQE8_9BACT</name>
<dbReference type="RefSeq" id="WP_264501413.1">
    <property type="nucleotide sequence ID" value="NZ_JAPDDS010000006.1"/>
</dbReference>
<protein>
    <submittedName>
        <fullName evidence="2">Uncharacterized protein</fullName>
    </submittedName>
</protein>
<accession>A0ABT3FQE8</accession>
<comment type="caution">
    <text evidence="2">The sequence shown here is derived from an EMBL/GenBank/DDBJ whole genome shotgun (WGS) entry which is preliminary data.</text>
</comment>
<gene>
    <name evidence="2" type="ORF">OKA04_12010</name>
</gene>
<reference evidence="2 3" key="1">
    <citation type="submission" date="2022-10" db="EMBL/GenBank/DDBJ databases">
        <title>Luteolibacter flavescens strain MCCC 1K03193, whole genome shotgun sequencing project.</title>
        <authorList>
            <person name="Zhao G."/>
            <person name="Shen L."/>
        </authorList>
    </citation>
    <scope>NUCLEOTIDE SEQUENCE [LARGE SCALE GENOMIC DNA]</scope>
    <source>
        <strain evidence="2 3">MCCC 1K03193</strain>
    </source>
</reference>
<dbReference type="EMBL" id="JAPDDS010000006">
    <property type="protein sequence ID" value="MCW1885456.1"/>
    <property type="molecule type" value="Genomic_DNA"/>
</dbReference>
<dbReference type="Proteomes" id="UP001207930">
    <property type="component" value="Unassembled WGS sequence"/>
</dbReference>
<feature type="compositionally biased region" description="Pro residues" evidence="1">
    <location>
        <begin position="83"/>
        <end position="98"/>
    </location>
</feature>
<organism evidence="2 3">
    <name type="scientific">Luteolibacter flavescens</name>
    <dbReference type="NCBI Taxonomy" id="1859460"/>
    <lineage>
        <taxon>Bacteria</taxon>
        <taxon>Pseudomonadati</taxon>
        <taxon>Verrucomicrobiota</taxon>
        <taxon>Verrucomicrobiia</taxon>
        <taxon>Verrucomicrobiales</taxon>
        <taxon>Verrucomicrobiaceae</taxon>
        <taxon>Luteolibacter</taxon>
    </lineage>
</organism>
<evidence type="ECO:0000256" key="1">
    <source>
        <dbReference type="SAM" id="MobiDB-lite"/>
    </source>
</evidence>
<keyword evidence="3" id="KW-1185">Reference proteome</keyword>
<feature type="region of interest" description="Disordered" evidence="1">
    <location>
        <begin position="1"/>
        <end position="24"/>
    </location>
</feature>